<evidence type="ECO:0000256" key="1">
    <source>
        <dbReference type="ARBA" id="ARBA00000900"/>
    </source>
</evidence>
<evidence type="ECO:0000256" key="9">
    <source>
        <dbReference type="ARBA" id="ARBA00022786"/>
    </source>
</evidence>
<evidence type="ECO:0000256" key="12">
    <source>
        <dbReference type="ARBA" id="ARBA00023136"/>
    </source>
</evidence>
<sequence>MASPAQGLNPSILIIALIVTIVFMLSLAIHLLLRFLDRNFRASVADHGASQAAPPPQPNYHHHHHQHSNPMFNRRVSPEQQSFIDSLPAFPFNSVAASGDAHKDCAVCLAHFEPHDRLRLLPACCHAFHADCIDTWLASNRTCPLCRSTIDAAPPSEKSDKSEGSFRLEIGSISRRESSDAAAWSRRRSYSVGSFDYVVDDEAEVVIAATAPPPKDSASEAAGAPPPPGEEVAEAAGGRGGWLKEYVDRLASASSSLSARTRSFRFSGRLSGMGSVSSRRTESWDLEGNPVGEEDGFSNFLRWLSGM</sequence>
<evidence type="ECO:0000256" key="5">
    <source>
        <dbReference type="ARBA" id="ARBA00022679"/>
    </source>
</evidence>
<dbReference type="GO" id="GO:0016567">
    <property type="term" value="P:protein ubiquitination"/>
    <property type="evidence" value="ECO:0007669"/>
    <property type="project" value="TreeGrafter"/>
</dbReference>
<dbReference type="GO" id="GO:0016020">
    <property type="term" value="C:membrane"/>
    <property type="evidence" value="ECO:0007669"/>
    <property type="project" value="UniProtKB-SubCell"/>
</dbReference>
<evidence type="ECO:0000256" key="13">
    <source>
        <dbReference type="ARBA" id="ARBA00024209"/>
    </source>
</evidence>
<dbReference type="CDD" id="cd16461">
    <property type="entry name" value="RING-H2_EL5-like"/>
    <property type="match status" value="1"/>
</dbReference>
<feature type="region of interest" description="Disordered" evidence="15">
    <location>
        <begin position="47"/>
        <end position="73"/>
    </location>
</feature>
<keyword evidence="9" id="KW-0833">Ubl conjugation pathway</keyword>
<dbReference type="Proteomes" id="UP000825729">
    <property type="component" value="Unassembled WGS sequence"/>
</dbReference>
<reference evidence="18 19" key="1">
    <citation type="submission" date="2021-07" db="EMBL/GenBank/DDBJ databases">
        <title>The Aristolochia fimbriata genome: insights into angiosperm evolution, floral development and chemical biosynthesis.</title>
        <authorList>
            <person name="Jiao Y."/>
        </authorList>
    </citation>
    <scope>NUCLEOTIDE SEQUENCE [LARGE SCALE GENOMIC DNA]</scope>
    <source>
        <strain evidence="18">IBCAS-2021</strain>
        <tissue evidence="18">Leaf</tissue>
    </source>
</reference>
<dbReference type="AlphaFoldDB" id="A0AAV7EVF1"/>
<evidence type="ECO:0000256" key="16">
    <source>
        <dbReference type="SAM" id="Phobius"/>
    </source>
</evidence>
<organism evidence="18 19">
    <name type="scientific">Aristolochia fimbriata</name>
    <name type="common">White veined hardy Dutchman's pipe vine</name>
    <dbReference type="NCBI Taxonomy" id="158543"/>
    <lineage>
        <taxon>Eukaryota</taxon>
        <taxon>Viridiplantae</taxon>
        <taxon>Streptophyta</taxon>
        <taxon>Embryophyta</taxon>
        <taxon>Tracheophyta</taxon>
        <taxon>Spermatophyta</taxon>
        <taxon>Magnoliopsida</taxon>
        <taxon>Magnoliidae</taxon>
        <taxon>Piperales</taxon>
        <taxon>Aristolochiaceae</taxon>
        <taxon>Aristolochia</taxon>
    </lineage>
</organism>
<dbReference type="PANTHER" id="PTHR45768:SF16">
    <property type="entry name" value="E3 UBIQUITIN-PROTEIN LIGASE ATL4"/>
    <property type="match status" value="1"/>
</dbReference>
<dbReference type="PANTHER" id="PTHR45768">
    <property type="entry name" value="E3 UBIQUITIN-PROTEIN LIGASE RNF13-LIKE"/>
    <property type="match status" value="1"/>
</dbReference>
<gene>
    <name evidence="18" type="ORF">H6P81_005385</name>
</gene>
<proteinExistence type="inferred from homology"/>
<dbReference type="InterPro" id="IPR013083">
    <property type="entry name" value="Znf_RING/FYVE/PHD"/>
</dbReference>
<evidence type="ECO:0000313" key="19">
    <source>
        <dbReference type="Proteomes" id="UP000825729"/>
    </source>
</evidence>
<evidence type="ECO:0000256" key="2">
    <source>
        <dbReference type="ARBA" id="ARBA00004167"/>
    </source>
</evidence>
<evidence type="ECO:0000256" key="10">
    <source>
        <dbReference type="ARBA" id="ARBA00022833"/>
    </source>
</evidence>
<protein>
    <recommendedName>
        <fullName evidence="4">RING-type E3 ubiquitin transferase</fullName>
        <ecNumber evidence="4">2.3.2.27</ecNumber>
    </recommendedName>
</protein>
<keyword evidence="7" id="KW-0479">Metal-binding</keyword>
<evidence type="ECO:0000256" key="6">
    <source>
        <dbReference type="ARBA" id="ARBA00022692"/>
    </source>
</evidence>
<keyword evidence="6 16" id="KW-0812">Transmembrane</keyword>
<evidence type="ECO:0000256" key="3">
    <source>
        <dbReference type="ARBA" id="ARBA00004906"/>
    </source>
</evidence>
<keyword evidence="19" id="KW-1185">Reference proteome</keyword>
<comment type="subcellular location">
    <subcellularLocation>
        <location evidence="2">Membrane</location>
        <topology evidence="2">Single-pass membrane protein</topology>
    </subcellularLocation>
</comment>
<evidence type="ECO:0000256" key="15">
    <source>
        <dbReference type="SAM" id="MobiDB-lite"/>
    </source>
</evidence>
<keyword evidence="10" id="KW-0862">Zinc</keyword>
<dbReference type="GO" id="GO:0061630">
    <property type="term" value="F:ubiquitin protein ligase activity"/>
    <property type="evidence" value="ECO:0007669"/>
    <property type="project" value="UniProtKB-EC"/>
</dbReference>
<dbReference type="Gene3D" id="3.30.40.10">
    <property type="entry name" value="Zinc/RING finger domain, C3HC4 (zinc finger)"/>
    <property type="match status" value="1"/>
</dbReference>
<evidence type="ECO:0000256" key="8">
    <source>
        <dbReference type="ARBA" id="ARBA00022771"/>
    </source>
</evidence>
<evidence type="ECO:0000256" key="4">
    <source>
        <dbReference type="ARBA" id="ARBA00012483"/>
    </source>
</evidence>
<dbReference type="PROSITE" id="PS50089">
    <property type="entry name" value="ZF_RING_2"/>
    <property type="match status" value="1"/>
</dbReference>
<feature type="region of interest" description="Disordered" evidence="15">
    <location>
        <begin position="211"/>
        <end position="235"/>
    </location>
</feature>
<name>A0AAV7EVF1_ARIFI</name>
<keyword evidence="12 16" id="KW-0472">Membrane</keyword>
<dbReference type="SUPFAM" id="SSF57850">
    <property type="entry name" value="RING/U-box"/>
    <property type="match status" value="1"/>
</dbReference>
<keyword evidence="5" id="KW-0808">Transferase</keyword>
<dbReference type="InterPro" id="IPR001841">
    <property type="entry name" value="Znf_RING"/>
</dbReference>
<dbReference type="EMBL" id="JAINDJ010000003">
    <property type="protein sequence ID" value="KAG9452481.1"/>
    <property type="molecule type" value="Genomic_DNA"/>
</dbReference>
<evidence type="ECO:0000256" key="11">
    <source>
        <dbReference type="ARBA" id="ARBA00022989"/>
    </source>
</evidence>
<accession>A0AAV7EVF1</accession>
<feature type="domain" description="RING-type" evidence="17">
    <location>
        <begin position="105"/>
        <end position="147"/>
    </location>
</feature>
<dbReference type="Pfam" id="PF13639">
    <property type="entry name" value="zf-RING_2"/>
    <property type="match status" value="1"/>
</dbReference>
<dbReference type="FunFam" id="3.30.40.10:FF:000187">
    <property type="entry name" value="E3 ubiquitin-protein ligase ATL6"/>
    <property type="match status" value="1"/>
</dbReference>
<evidence type="ECO:0000313" key="18">
    <source>
        <dbReference type="EMBL" id="KAG9452481.1"/>
    </source>
</evidence>
<comment type="catalytic activity">
    <reaction evidence="1">
        <text>S-ubiquitinyl-[E2 ubiquitin-conjugating enzyme]-L-cysteine + [acceptor protein]-L-lysine = [E2 ubiquitin-conjugating enzyme]-L-cysteine + N(6)-ubiquitinyl-[acceptor protein]-L-lysine.</text>
        <dbReference type="EC" id="2.3.2.27"/>
    </reaction>
</comment>
<dbReference type="EC" id="2.3.2.27" evidence="4"/>
<evidence type="ECO:0000256" key="14">
    <source>
        <dbReference type="PROSITE-ProRule" id="PRU00175"/>
    </source>
</evidence>
<evidence type="ECO:0000256" key="7">
    <source>
        <dbReference type="ARBA" id="ARBA00022723"/>
    </source>
</evidence>
<feature type="transmembrane region" description="Helical" evidence="16">
    <location>
        <begin position="12"/>
        <end position="33"/>
    </location>
</feature>
<keyword evidence="8 14" id="KW-0863">Zinc-finger</keyword>
<dbReference type="GO" id="GO:0008270">
    <property type="term" value="F:zinc ion binding"/>
    <property type="evidence" value="ECO:0007669"/>
    <property type="project" value="UniProtKB-KW"/>
</dbReference>
<comment type="similarity">
    <text evidence="13">Belongs to the RING-type zinc finger family. ATL subfamily.</text>
</comment>
<keyword evidence="11 16" id="KW-1133">Transmembrane helix</keyword>
<comment type="caution">
    <text evidence="18">The sequence shown here is derived from an EMBL/GenBank/DDBJ whole genome shotgun (WGS) entry which is preliminary data.</text>
</comment>
<dbReference type="SMART" id="SM00184">
    <property type="entry name" value="RING"/>
    <property type="match status" value="1"/>
</dbReference>
<comment type="pathway">
    <text evidence="3">Protein modification; protein ubiquitination.</text>
</comment>
<evidence type="ECO:0000259" key="17">
    <source>
        <dbReference type="PROSITE" id="PS50089"/>
    </source>
</evidence>